<dbReference type="InterPro" id="IPR029058">
    <property type="entry name" value="AB_hydrolase_fold"/>
</dbReference>
<organism evidence="2 3">
    <name type="scientific">Pyricularia oryzae (strain 70-15 / ATCC MYA-4617 / FGSC 8958)</name>
    <name type="common">Rice blast fungus</name>
    <name type="synonym">Magnaporthe oryzae</name>
    <dbReference type="NCBI Taxonomy" id="242507"/>
    <lineage>
        <taxon>Eukaryota</taxon>
        <taxon>Fungi</taxon>
        <taxon>Dikarya</taxon>
        <taxon>Ascomycota</taxon>
        <taxon>Pezizomycotina</taxon>
        <taxon>Sordariomycetes</taxon>
        <taxon>Sordariomycetidae</taxon>
        <taxon>Magnaporthales</taxon>
        <taxon>Pyriculariaceae</taxon>
        <taxon>Pyricularia</taxon>
    </lineage>
</organism>
<evidence type="ECO:0000259" key="1">
    <source>
        <dbReference type="Pfam" id="PF01738"/>
    </source>
</evidence>
<reference key="2">
    <citation type="submission" date="2011-05" db="EMBL/GenBank/DDBJ databases">
        <title>The Genome Sequence of Magnaporthe oryzae 70-15.</title>
        <authorList>
            <consortium name="The Broad Institute Genome Sequencing Platform"/>
            <person name="Ma L.-J."/>
            <person name="Dead R."/>
            <person name="Young S.K."/>
            <person name="Zeng Q."/>
            <person name="Gargeya S."/>
            <person name="Fitzgerald M."/>
            <person name="Haas B."/>
            <person name="Abouelleil A."/>
            <person name="Alvarado L."/>
            <person name="Arachchi H.M."/>
            <person name="Berlin A."/>
            <person name="Brown A."/>
            <person name="Chapman S.B."/>
            <person name="Chen Z."/>
            <person name="Dunbar C."/>
            <person name="Freedman E."/>
            <person name="Gearin G."/>
            <person name="Gellesch M."/>
            <person name="Goldberg J."/>
            <person name="Griggs A."/>
            <person name="Gujja S."/>
            <person name="Heiman D."/>
            <person name="Howarth C."/>
            <person name="Larson L."/>
            <person name="Lui A."/>
            <person name="MacDonald P.J.P."/>
            <person name="Mehta T."/>
            <person name="Montmayeur A."/>
            <person name="Murphy C."/>
            <person name="Neiman D."/>
            <person name="Pearson M."/>
            <person name="Priest M."/>
            <person name="Roberts A."/>
            <person name="Saif S."/>
            <person name="Shea T."/>
            <person name="Shenoy N."/>
            <person name="Sisk P."/>
            <person name="Stolte C."/>
            <person name="Sykes S."/>
            <person name="Yandava C."/>
            <person name="Wortman J."/>
            <person name="Nusbaum C."/>
            <person name="Birren B."/>
        </authorList>
    </citation>
    <scope>NUCLEOTIDE SEQUENCE</scope>
    <source>
        <strain>70-15</strain>
    </source>
</reference>
<feature type="domain" description="Dienelactone hydrolase" evidence="1">
    <location>
        <begin position="118"/>
        <end position="335"/>
    </location>
</feature>
<evidence type="ECO:0000313" key="2">
    <source>
        <dbReference type="EMBL" id="EHA46490.1"/>
    </source>
</evidence>
<name>G4NJW1_PYRO7</name>
<reference evidence="2 3" key="1">
    <citation type="journal article" date="2005" name="Nature">
        <title>The genome sequence of the rice blast fungus Magnaporthe grisea.</title>
        <authorList>
            <person name="Dean R.A."/>
            <person name="Talbot N.J."/>
            <person name="Ebbole D.J."/>
            <person name="Farman M.L."/>
            <person name="Mitchell T.K."/>
            <person name="Orbach M.J."/>
            <person name="Thon M."/>
            <person name="Kulkarni R."/>
            <person name="Xu J.R."/>
            <person name="Pan H."/>
            <person name="Read N.D."/>
            <person name="Lee Y.H."/>
            <person name="Carbone I."/>
            <person name="Brown D."/>
            <person name="Oh Y.Y."/>
            <person name="Donofrio N."/>
            <person name="Jeong J.S."/>
            <person name="Soanes D.M."/>
            <person name="Djonovic S."/>
            <person name="Kolomiets E."/>
            <person name="Rehmeyer C."/>
            <person name="Li W."/>
            <person name="Harding M."/>
            <person name="Kim S."/>
            <person name="Lebrun M.H."/>
            <person name="Bohnert H."/>
            <person name="Coughlan S."/>
            <person name="Butler J."/>
            <person name="Calvo S."/>
            <person name="Ma L.J."/>
            <person name="Nicol R."/>
            <person name="Purcell S."/>
            <person name="Nusbaum C."/>
            <person name="Galagan J.E."/>
            <person name="Birren B.W."/>
        </authorList>
    </citation>
    <scope>NUCLEOTIDE SEQUENCE [LARGE SCALE GENOMIC DNA]</scope>
    <source>
        <strain evidence="3">70-15 / ATCC MYA-4617 / FGSC 8958</strain>
    </source>
</reference>
<dbReference type="PANTHER" id="PTHR47668">
    <property type="entry name" value="DIENELACTONE HYDROLASE FAMILY PROTEIN (AFU_ORTHOLOGUE AFUA_6G01940)"/>
    <property type="match status" value="1"/>
</dbReference>
<dbReference type="HOGENOM" id="CLU_054590_0_0_1"/>
<evidence type="ECO:0000313" key="3">
    <source>
        <dbReference type="Proteomes" id="UP000009058"/>
    </source>
</evidence>
<proteinExistence type="predicted"/>
<dbReference type="InterPro" id="IPR002925">
    <property type="entry name" value="Dienelactn_hydro"/>
</dbReference>
<dbReference type="SMR" id="G4NJW1"/>
<dbReference type="InParanoid" id="G4NJW1"/>
<dbReference type="SUPFAM" id="SSF53474">
    <property type="entry name" value="alpha/beta-Hydrolases"/>
    <property type="match status" value="1"/>
</dbReference>
<dbReference type="VEuPathDB" id="FungiDB:MGG_02570"/>
<dbReference type="RefSeq" id="XP_003721233.1">
    <property type="nucleotide sequence ID" value="XM_003721185.1"/>
</dbReference>
<dbReference type="KEGG" id="mgr:MGG_02570"/>
<keyword evidence="2" id="KW-0378">Hydrolase</keyword>
<dbReference type="GeneID" id="2682740"/>
<dbReference type="eggNOG" id="KOG3043">
    <property type="taxonomic scope" value="Eukaryota"/>
</dbReference>
<dbReference type="AlphaFoldDB" id="G4NJW1"/>
<protein>
    <submittedName>
        <fullName evidence="2">Dienelactone hydrolase</fullName>
    </submittedName>
</protein>
<keyword evidence="3" id="KW-1185">Reference proteome</keyword>
<gene>
    <name evidence="2" type="ORF">MGG_02570</name>
</gene>
<dbReference type="Gene3D" id="3.40.50.1820">
    <property type="entry name" value="alpha/beta hydrolase"/>
    <property type="match status" value="1"/>
</dbReference>
<dbReference type="PANTHER" id="PTHR47668:SF1">
    <property type="entry name" value="DIENELACTONE HYDROLASE DOMAIN-CONTAINING PROTEIN-RELATED"/>
    <property type="match status" value="1"/>
</dbReference>
<dbReference type="Pfam" id="PF01738">
    <property type="entry name" value="DLH"/>
    <property type="match status" value="1"/>
</dbReference>
<dbReference type="GO" id="GO:0016787">
    <property type="term" value="F:hydrolase activity"/>
    <property type="evidence" value="ECO:0007669"/>
    <property type="project" value="UniProtKB-KW"/>
</dbReference>
<accession>G4NJW1</accession>
<dbReference type="Proteomes" id="UP000009058">
    <property type="component" value="Chromosome 7"/>
</dbReference>
<dbReference type="OrthoDB" id="2147163at2759"/>
<dbReference type="EMBL" id="CM001237">
    <property type="protein sequence ID" value="EHA46490.1"/>
    <property type="molecule type" value="Genomic_DNA"/>
</dbReference>
<dbReference type="OMA" id="PTEWYPP"/>
<sequence length="338" mass="36649">MTPPQTGAWAAAGTAAAGASAASIRSARRPLSSSLRALAAVQQQNDITTGARSSVFTKTKTKTKTSVKPIGSKNIVQIAKMSTMEATAGHSKACCNVPPVVESGYEKKGTYEEVGGYKTYVTGPQDATKGIIAIYDIFGYFDQTLQGMDILATSDASQKYRVFMPDWFKGNPCPIEWYPPNTEEKQQKVGNWFKDWNPAETAAKVPDYVKAVREKNPGIKSWGIIGFCWGGKIVCLTTSSDNNPFAAGASIHPAMVDAADAKNIKVPLIVLASKDEAAKDVSAFEESLPSSVPKHIETFGDQVHGWMAARADLKDARVKEEYTRGYKTVIEFFGKNWN</sequence>